<dbReference type="Gene3D" id="3.40.50.1820">
    <property type="entry name" value="alpha/beta hydrolase"/>
    <property type="match status" value="1"/>
</dbReference>
<name>A0ABS6AXP1_9NOCA</name>
<sequence>MSMTPHTRAVVDAAAAAFPALGTKVLDAAEARRLLAARPPAPIEPIPVAVVENRVVPGPDHAAGVPVRIYTPLDAVGPLPVVMFCHGGGFVICNLDSHDQFCREMANTTGALVVSVDYRRAPEHRFPAAAHDAYAVLTWIAAHASEFGGDPARLAVAGDSAGGNLATVCALLNRDHNGPALALQLLLYPFLDPTRSSDSYRENAQGYFVTDDHLRWYWEQYLGDADPADPHAAPAHADLTGLPPAYIVTGEYDPLRDEGEAYGRALTAAGVKAEIHRYDGMFHGFMTMSDFLPDARRADAAAFAALRKALEPK</sequence>
<keyword evidence="6" id="KW-1185">Reference proteome</keyword>
<evidence type="ECO:0000313" key="5">
    <source>
        <dbReference type="EMBL" id="MBU3062825.1"/>
    </source>
</evidence>
<dbReference type="SUPFAM" id="SSF53474">
    <property type="entry name" value="alpha/beta-Hydrolases"/>
    <property type="match status" value="1"/>
</dbReference>
<dbReference type="InterPro" id="IPR013094">
    <property type="entry name" value="AB_hydrolase_3"/>
</dbReference>
<reference evidence="5 6" key="1">
    <citation type="submission" date="2021-06" db="EMBL/GenBank/DDBJ databases">
        <title>Actinomycetes sequencing.</title>
        <authorList>
            <person name="Shan Q."/>
        </authorList>
    </citation>
    <scope>NUCLEOTIDE SEQUENCE [LARGE SCALE GENOMIC DNA]</scope>
    <source>
        <strain evidence="5 6">NEAU-G5</strain>
    </source>
</reference>
<organism evidence="5 6">
    <name type="scientific">Nocardia albiluteola</name>
    <dbReference type="NCBI Taxonomy" id="2842303"/>
    <lineage>
        <taxon>Bacteria</taxon>
        <taxon>Bacillati</taxon>
        <taxon>Actinomycetota</taxon>
        <taxon>Actinomycetes</taxon>
        <taxon>Mycobacteriales</taxon>
        <taxon>Nocardiaceae</taxon>
        <taxon>Nocardia</taxon>
    </lineage>
</organism>
<dbReference type="PANTHER" id="PTHR48081">
    <property type="entry name" value="AB HYDROLASE SUPERFAMILY PROTEIN C4A8.06C"/>
    <property type="match status" value="1"/>
</dbReference>
<dbReference type="InterPro" id="IPR019826">
    <property type="entry name" value="Carboxylesterase_B_AS"/>
</dbReference>
<dbReference type="EMBL" id="JAHKNI010000004">
    <property type="protein sequence ID" value="MBU3062825.1"/>
    <property type="molecule type" value="Genomic_DNA"/>
</dbReference>
<gene>
    <name evidence="5" type="ORF">KO481_15000</name>
</gene>
<dbReference type="Pfam" id="PF07859">
    <property type="entry name" value="Abhydrolase_3"/>
    <property type="match status" value="1"/>
</dbReference>
<dbReference type="InterPro" id="IPR050300">
    <property type="entry name" value="GDXG_lipolytic_enzyme"/>
</dbReference>
<dbReference type="InterPro" id="IPR033140">
    <property type="entry name" value="Lipase_GDXG_put_SER_AS"/>
</dbReference>
<feature type="domain" description="Alpha/beta hydrolase fold-3" evidence="4">
    <location>
        <begin position="82"/>
        <end position="286"/>
    </location>
</feature>
<evidence type="ECO:0000259" key="4">
    <source>
        <dbReference type="Pfam" id="PF07859"/>
    </source>
</evidence>
<dbReference type="InterPro" id="IPR029058">
    <property type="entry name" value="AB_hydrolase_fold"/>
</dbReference>
<protein>
    <submittedName>
        <fullName evidence="5">Alpha/beta hydrolase</fullName>
    </submittedName>
</protein>
<dbReference type="PROSITE" id="PS01174">
    <property type="entry name" value="LIPASE_GDXG_SER"/>
    <property type="match status" value="1"/>
</dbReference>
<evidence type="ECO:0000313" key="6">
    <source>
        <dbReference type="Proteomes" id="UP000733379"/>
    </source>
</evidence>
<evidence type="ECO:0000256" key="2">
    <source>
        <dbReference type="ARBA" id="ARBA00022801"/>
    </source>
</evidence>
<dbReference type="Proteomes" id="UP000733379">
    <property type="component" value="Unassembled WGS sequence"/>
</dbReference>
<keyword evidence="2 5" id="KW-0378">Hydrolase</keyword>
<comment type="caution">
    <text evidence="5">The sequence shown here is derived from an EMBL/GenBank/DDBJ whole genome shotgun (WGS) entry which is preliminary data.</text>
</comment>
<evidence type="ECO:0000256" key="3">
    <source>
        <dbReference type="PROSITE-ProRule" id="PRU10038"/>
    </source>
</evidence>
<evidence type="ECO:0000256" key="1">
    <source>
        <dbReference type="ARBA" id="ARBA00010515"/>
    </source>
</evidence>
<comment type="similarity">
    <text evidence="1">Belongs to the 'GDXG' lipolytic enzyme family.</text>
</comment>
<dbReference type="PANTHER" id="PTHR48081:SF8">
    <property type="entry name" value="ALPHA_BETA HYDROLASE FOLD-3 DOMAIN-CONTAINING PROTEIN-RELATED"/>
    <property type="match status" value="1"/>
</dbReference>
<accession>A0ABS6AXP1</accession>
<proteinExistence type="inferred from homology"/>
<dbReference type="PROSITE" id="PS00122">
    <property type="entry name" value="CARBOXYLESTERASE_B_1"/>
    <property type="match status" value="1"/>
</dbReference>
<feature type="active site" evidence="3">
    <location>
        <position position="160"/>
    </location>
</feature>
<dbReference type="GO" id="GO:0016787">
    <property type="term" value="F:hydrolase activity"/>
    <property type="evidence" value="ECO:0007669"/>
    <property type="project" value="UniProtKB-KW"/>
</dbReference>
<dbReference type="RefSeq" id="WP_215917702.1">
    <property type="nucleotide sequence ID" value="NZ_JAHKNI010000004.1"/>
</dbReference>